<dbReference type="EMBL" id="JACXZA010000003">
    <property type="protein sequence ID" value="MBD3919988.1"/>
    <property type="molecule type" value="Genomic_DNA"/>
</dbReference>
<evidence type="ECO:0000256" key="2">
    <source>
        <dbReference type="ARBA" id="ARBA00023125"/>
    </source>
</evidence>
<gene>
    <name evidence="5" type="ORF">H8B09_14585</name>
</gene>
<dbReference type="InterPro" id="IPR009057">
    <property type="entry name" value="Homeodomain-like_sf"/>
</dbReference>
<organism evidence="5 6">
    <name type="scientific">Paenibacillus terricola</name>
    <dbReference type="NCBI Taxonomy" id="2763503"/>
    <lineage>
        <taxon>Bacteria</taxon>
        <taxon>Bacillati</taxon>
        <taxon>Bacillota</taxon>
        <taxon>Bacilli</taxon>
        <taxon>Bacillales</taxon>
        <taxon>Paenibacillaceae</taxon>
        <taxon>Paenibacillus</taxon>
    </lineage>
</organism>
<comment type="caution">
    <text evidence="5">The sequence shown here is derived from an EMBL/GenBank/DDBJ whole genome shotgun (WGS) entry which is preliminary data.</text>
</comment>
<dbReference type="InterPro" id="IPR014710">
    <property type="entry name" value="RmlC-like_jellyroll"/>
</dbReference>
<feature type="domain" description="HTH araC/xylS-type" evidence="4">
    <location>
        <begin position="186"/>
        <end position="284"/>
    </location>
</feature>
<dbReference type="PANTHER" id="PTHR43280">
    <property type="entry name" value="ARAC-FAMILY TRANSCRIPTIONAL REGULATOR"/>
    <property type="match status" value="1"/>
</dbReference>
<dbReference type="PRINTS" id="PR00032">
    <property type="entry name" value="HTHARAC"/>
</dbReference>
<dbReference type="PANTHER" id="PTHR43280:SF30">
    <property type="entry name" value="MMSAB OPERON REGULATORY PROTEIN"/>
    <property type="match status" value="1"/>
</dbReference>
<dbReference type="PROSITE" id="PS01124">
    <property type="entry name" value="HTH_ARAC_FAMILY_2"/>
    <property type="match status" value="1"/>
</dbReference>
<reference evidence="5 6" key="1">
    <citation type="submission" date="2020-09" db="EMBL/GenBank/DDBJ databases">
        <title>Paenibacillus sp. strain PR3 16S rRNA gene Genome sequencing and assembly.</title>
        <authorList>
            <person name="Kim J."/>
        </authorList>
    </citation>
    <scope>NUCLEOTIDE SEQUENCE [LARGE SCALE GENOMIC DNA]</scope>
    <source>
        <strain evidence="5 6">PR3</strain>
    </source>
</reference>
<dbReference type="InterPro" id="IPR018060">
    <property type="entry name" value="HTH_AraC"/>
</dbReference>
<dbReference type="Gene3D" id="1.10.10.60">
    <property type="entry name" value="Homeodomain-like"/>
    <property type="match status" value="2"/>
</dbReference>
<dbReference type="SMART" id="SM00342">
    <property type="entry name" value="HTH_ARAC"/>
    <property type="match status" value="1"/>
</dbReference>
<sequence length="292" mass="33195">MARRTIRGVDLFRSGLSVFVNRIEENFVNSDLHEHDFIELNYVAEGIGFQYLGDKAVPASRGDFFALPIGSSHVFRPYSTEKKNRLVVYNVVFTPAVLEQISQAAPELAFDRIWQSLSEQSIESGIVRDTRSTLAPLFERIYVEHAAMRPGASAMLTALLTQILIEWTRLRTTVEEPNSSALASMDEAIGYVRERALERLTQADAAARFGLSERHFQRLFQRHTGQTFLDFVQHQRIMTACELLRSTQHKLEAIAGLVGYRDIQSFSRVFKRIEGVTPGQYRKATVKLQPDK</sequence>
<keyword evidence="1" id="KW-0805">Transcription regulation</keyword>
<name>A0ABR8MVI9_9BACL</name>
<accession>A0ABR8MVI9</accession>
<evidence type="ECO:0000256" key="1">
    <source>
        <dbReference type="ARBA" id="ARBA00023015"/>
    </source>
</evidence>
<keyword evidence="2" id="KW-0238">DNA-binding</keyword>
<dbReference type="InterPro" id="IPR011051">
    <property type="entry name" value="RmlC_Cupin_sf"/>
</dbReference>
<dbReference type="Pfam" id="PF12833">
    <property type="entry name" value="HTH_18"/>
    <property type="match status" value="1"/>
</dbReference>
<protein>
    <submittedName>
        <fullName evidence="5">AraC family transcriptional regulator</fullName>
    </submittedName>
</protein>
<evidence type="ECO:0000259" key="4">
    <source>
        <dbReference type="PROSITE" id="PS01124"/>
    </source>
</evidence>
<evidence type="ECO:0000313" key="6">
    <source>
        <dbReference type="Proteomes" id="UP000609346"/>
    </source>
</evidence>
<keyword evidence="6" id="KW-1185">Reference proteome</keyword>
<dbReference type="Proteomes" id="UP000609346">
    <property type="component" value="Unassembled WGS sequence"/>
</dbReference>
<proteinExistence type="predicted"/>
<dbReference type="Pfam" id="PF02311">
    <property type="entry name" value="AraC_binding"/>
    <property type="match status" value="1"/>
</dbReference>
<evidence type="ECO:0000313" key="5">
    <source>
        <dbReference type="EMBL" id="MBD3919988.1"/>
    </source>
</evidence>
<dbReference type="RefSeq" id="WP_191204253.1">
    <property type="nucleotide sequence ID" value="NZ_JACXZA010000003.1"/>
</dbReference>
<evidence type="ECO:0000256" key="3">
    <source>
        <dbReference type="ARBA" id="ARBA00023163"/>
    </source>
</evidence>
<dbReference type="InterPro" id="IPR020449">
    <property type="entry name" value="Tscrpt_reg_AraC-type_HTH"/>
</dbReference>
<dbReference type="Gene3D" id="2.60.120.10">
    <property type="entry name" value="Jelly Rolls"/>
    <property type="match status" value="1"/>
</dbReference>
<dbReference type="SUPFAM" id="SSF51182">
    <property type="entry name" value="RmlC-like cupins"/>
    <property type="match status" value="1"/>
</dbReference>
<keyword evidence="3" id="KW-0804">Transcription</keyword>
<dbReference type="SUPFAM" id="SSF46689">
    <property type="entry name" value="Homeodomain-like"/>
    <property type="match status" value="2"/>
</dbReference>
<dbReference type="InterPro" id="IPR003313">
    <property type="entry name" value="AraC-bd"/>
</dbReference>